<feature type="region of interest" description="Disordered" evidence="1">
    <location>
        <begin position="570"/>
        <end position="596"/>
    </location>
</feature>
<feature type="compositionally biased region" description="Acidic residues" evidence="1">
    <location>
        <begin position="734"/>
        <end position="750"/>
    </location>
</feature>
<organism evidence="2 3">
    <name type="scientific">Symbiodinium necroappetens</name>
    <dbReference type="NCBI Taxonomy" id="1628268"/>
    <lineage>
        <taxon>Eukaryota</taxon>
        <taxon>Sar</taxon>
        <taxon>Alveolata</taxon>
        <taxon>Dinophyceae</taxon>
        <taxon>Suessiales</taxon>
        <taxon>Symbiodiniaceae</taxon>
        <taxon>Symbiodinium</taxon>
    </lineage>
</organism>
<dbReference type="Proteomes" id="UP000601435">
    <property type="component" value="Unassembled WGS sequence"/>
</dbReference>
<proteinExistence type="predicted"/>
<dbReference type="EMBL" id="CAJNJA010034733">
    <property type="protein sequence ID" value="CAE7697253.1"/>
    <property type="molecule type" value="Genomic_DNA"/>
</dbReference>
<evidence type="ECO:0000256" key="1">
    <source>
        <dbReference type="SAM" id="MobiDB-lite"/>
    </source>
</evidence>
<comment type="caution">
    <text evidence="2">The sequence shown here is derived from an EMBL/GenBank/DDBJ whole genome shotgun (WGS) entry which is preliminary data.</text>
</comment>
<reference evidence="2" key="1">
    <citation type="submission" date="2021-02" db="EMBL/GenBank/DDBJ databases">
        <authorList>
            <person name="Dougan E. K."/>
            <person name="Rhodes N."/>
            <person name="Thang M."/>
            <person name="Chan C."/>
        </authorList>
    </citation>
    <scope>NUCLEOTIDE SEQUENCE</scope>
</reference>
<protein>
    <submittedName>
        <fullName evidence="2">Uncharacterized protein</fullName>
    </submittedName>
</protein>
<sequence>MFARECDKKVTDGNQVLFELRELVKKSGVDILQDVRFVNILGVVDINVVRLSLGLPSPEQEKSYKTAQAIAHDACLLLQLQSPWAAFAETTGEGKSSSQAGHRMRELNPDGSLRNAQDLLNDQGFVIDAFVRRKADKLECQIKHIGGNQVQLEELHKKGLMKVSSDQFLSGKWHVFTPRKDVEVLQDLSVFGFSQSIEYQAALMVAEIHKELEILQQKHDADGVLAKLTLQLRPNRALVVKEKMNKLVLVPCTWKIVQRSSSQGDLANAVKVETAWNMDDRQFWLSSCVSLPKADDDASSGKFCVSAFFLVNGSEEPDCINMEIFLSGSKTAKIRVPLLRNTVPLAKGTLPRAEASLLSNMHCQAAIFAGCRLQGFQLAGSSSLQEMCMLLFPSSLSSPFSILSPSIFPLTMEELKVEQKFVVSWGKVQLVPTQKLVDGIPYLCLSKWDRSSVRLLSGKALDLRKQKRDQAGSLHCSAWDSLLELRQQEANKLLQDALKEDEENARDSAKKKPIRAQSKHTVMLPLSMPVVFHGHKMNILLEGLGSQTIWVELTEQNILLLHEKCSSSEAKPKKIAKKSKKAKKNQDKGDDAGDDAEDEEGEAFQWLLHALDFLWALEVLVLAAAMAFRMVWKGMPEADEAEMVQNFKMDLEDFVKGTGPKNRHRWEIAGHARLRWTKQGWHVDLLGSEPAVLSQWFNDAECQEPPVEGWLFWDGDSGRYRESMLVMEAHREDANEEEDPEQGLQEAEEVPEPKGPPPPKRVKKEQVGTSVPEPKGPPPKRALPLVAWHSNWQVKAPWAAGGKAAGMQLTGFLDAHGQWWPPGAGRTRARTRAGAAVQAQRVVPRALELAESTVASVREQTQLQREFLQWMRDR</sequence>
<keyword evidence="3" id="KW-1185">Reference proteome</keyword>
<accession>A0A812WQM9</accession>
<dbReference type="OrthoDB" id="472973at2759"/>
<evidence type="ECO:0000313" key="2">
    <source>
        <dbReference type="EMBL" id="CAE7697253.1"/>
    </source>
</evidence>
<name>A0A812WQM9_9DINO</name>
<feature type="region of interest" description="Disordered" evidence="1">
    <location>
        <begin position="730"/>
        <end position="781"/>
    </location>
</feature>
<dbReference type="AlphaFoldDB" id="A0A812WQM9"/>
<evidence type="ECO:0000313" key="3">
    <source>
        <dbReference type="Proteomes" id="UP000601435"/>
    </source>
</evidence>
<feature type="compositionally biased region" description="Basic residues" evidence="1">
    <location>
        <begin position="573"/>
        <end position="583"/>
    </location>
</feature>
<gene>
    <name evidence="2" type="ORF">SNEC2469_LOCUS20100</name>
</gene>